<dbReference type="Proteomes" id="UP000245474">
    <property type="component" value="Unassembled WGS sequence"/>
</dbReference>
<proteinExistence type="predicted"/>
<comment type="caution">
    <text evidence="2">The sequence shown here is derived from an EMBL/GenBank/DDBJ whole genome shotgun (WGS) entry which is preliminary data.</text>
</comment>
<evidence type="ECO:0000313" key="2">
    <source>
        <dbReference type="EMBL" id="PWG62703.1"/>
    </source>
</evidence>
<protein>
    <submittedName>
        <fullName evidence="2">Uncharacterized protein</fullName>
    </submittedName>
</protein>
<reference evidence="2 3" key="1">
    <citation type="submission" date="2018-05" db="EMBL/GenBank/DDBJ databases">
        <title>Spiribacter halobius sp. nov., a moderately halophilic bacterium isolated from marine solar saltern.</title>
        <authorList>
            <person name="Zheng W.-S."/>
            <person name="Lu D.-C."/>
            <person name="Du Z.-J."/>
        </authorList>
    </citation>
    <scope>NUCLEOTIDE SEQUENCE [LARGE SCALE GENOMIC DNA]</scope>
    <source>
        <strain evidence="2 3">E85</strain>
    </source>
</reference>
<feature type="transmembrane region" description="Helical" evidence="1">
    <location>
        <begin position="74"/>
        <end position="93"/>
    </location>
</feature>
<keyword evidence="1" id="KW-0812">Transmembrane</keyword>
<dbReference type="AlphaFoldDB" id="A0A2U2N0Y0"/>
<dbReference type="EMBL" id="QFFI01000016">
    <property type="protein sequence ID" value="PWG62703.1"/>
    <property type="molecule type" value="Genomic_DNA"/>
</dbReference>
<name>A0A2U2N0Y0_9GAMM</name>
<keyword evidence="3" id="KW-1185">Reference proteome</keyword>
<keyword evidence="1" id="KW-0472">Membrane</keyword>
<feature type="transmembrane region" description="Helical" evidence="1">
    <location>
        <begin position="162"/>
        <end position="179"/>
    </location>
</feature>
<evidence type="ECO:0000256" key="1">
    <source>
        <dbReference type="SAM" id="Phobius"/>
    </source>
</evidence>
<dbReference type="RefSeq" id="WP_109678902.1">
    <property type="nucleotide sequence ID" value="NZ_CP086615.1"/>
</dbReference>
<organism evidence="2 3">
    <name type="scientific">Sediminicurvatus halobius</name>
    <dbReference type="NCBI Taxonomy" id="2182432"/>
    <lineage>
        <taxon>Bacteria</taxon>
        <taxon>Pseudomonadati</taxon>
        <taxon>Pseudomonadota</taxon>
        <taxon>Gammaproteobacteria</taxon>
        <taxon>Chromatiales</taxon>
        <taxon>Ectothiorhodospiraceae</taxon>
        <taxon>Sediminicurvatus</taxon>
    </lineage>
</organism>
<keyword evidence="1" id="KW-1133">Transmembrane helix</keyword>
<sequence>MRRTLRTPVTVVASLPVLVAVGLRSFNGPAPLFRLSVTLSALSVVALLAHAYLRTTEMTPHRDGDAGSAVRAHILAHAIAFGYLGHTLLAETWPVLADLLWLAPLVYFFHTGRRAWARLHANYGTTLYYAFHRGNSAMRVMVPLLTLAAAILPQAQGFPGRLTTFYFTVHFLLVGVAVLRIDRDISRAKCPP</sequence>
<feature type="transmembrane region" description="Helical" evidence="1">
    <location>
        <begin position="7"/>
        <end position="26"/>
    </location>
</feature>
<accession>A0A2U2N0Y0</accession>
<gene>
    <name evidence="2" type="ORF">DEM34_11165</name>
</gene>
<feature type="transmembrane region" description="Helical" evidence="1">
    <location>
        <begin position="32"/>
        <end position="53"/>
    </location>
</feature>
<evidence type="ECO:0000313" key="3">
    <source>
        <dbReference type="Proteomes" id="UP000245474"/>
    </source>
</evidence>